<organism evidence="2 3">
    <name type="scientific">Aquimarina mytili</name>
    <dbReference type="NCBI Taxonomy" id="874423"/>
    <lineage>
        <taxon>Bacteria</taxon>
        <taxon>Pseudomonadati</taxon>
        <taxon>Bacteroidota</taxon>
        <taxon>Flavobacteriia</taxon>
        <taxon>Flavobacteriales</taxon>
        <taxon>Flavobacteriaceae</taxon>
        <taxon>Aquimarina</taxon>
    </lineage>
</organism>
<proteinExistence type="predicted"/>
<keyword evidence="3" id="KW-1185">Reference proteome</keyword>
<keyword evidence="1" id="KW-1133">Transmembrane helix</keyword>
<dbReference type="RefSeq" id="WP_201916917.1">
    <property type="nucleotide sequence ID" value="NZ_BAABAX010000021.1"/>
</dbReference>
<reference evidence="2" key="1">
    <citation type="submission" date="2021-01" db="EMBL/GenBank/DDBJ databases">
        <authorList>
            <person name="Zhong Y.L."/>
        </authorList>
    </citation>
    <scope>NUCLEOTIDE SEQUENCE</scope>
    <source>
        <strain evidence="2">KCTC 23302</strain>
    </source>
</reference>
<name>A0A936ZV19_9FLAO</name>
<evidence type="ECO:0000313" key="3">
    <source>
        <dbReference type="Proteomes" id="UP000651057"/>
    </source>
</evidence>
<evidence type="ECO:0000256" key="1">
    <source>
        <dbReference type="SAM" id="Phobius"/>
    </source>
</evidence>
<dbReference type="AlphaFoldDB" id="A0A936ZV19"/>
<feature type="transmembrane region" description="Helical" evidence="1">
    <location>
        <begin position="69"/>
        <end position="92"/>
    </location>
</feature>
<feature type="transmembrane region" description="Helical" evidence="1">
    <location>
        <begin position="7"/>
        <end position="28"/>
    </location>
</feature>
<gene>
    <name evidence="2" type="ORF">JJQ60_04180</name>
</gene>
<keyword evidence="1" id="KW-0812">Transmembrane</keyword>
<comment type="caution">
    <text evidence="2">The sequence shown here is derived from an EMBL/GenBank/DDBJ whole genome shotgun (WGS) entry which is preliminary data.</text>
</comment>
<dbReference type="Proteomes" id="UP000651057">
    <property type="component" value="Unassembled WGS sequence"/>
</dbReference>
<feature type="transmembrane region" description="Helical" evidence="1">
    <location>
        <begin position="98"/>
        <end position="116"/>
    </location>
</feature>
<evidence type="ECO:0000313" key="2">
    <source>
        <dbReference type="EMBL" id="MBL0682701.1"/>
    </source>
</evidence>
<feature type="transmembrane region" description="Helical" evidence="1">
    <location>
        <begin position="40"/>
        <end position="62"/>
    </location>
</feature>
<keyword evidence="1" id="KW-0472">Membrane</keyword>
<sequence>MISNPKTLFLIDSLGALLTAFFLSVILANLEAYFGMPKKILYLLSSVALMYAIYSICCYYFIKRNWKPYLKIIVIANIVYTILTIGIVTYFYNRLTGIGVFYFLLEVIVLIILIRIEIRAIVKMTK</sequence>
<protein>
    <submittedName>
        <fullName evidence="2">Uncharacterized protein</fullName>
    </submittedName>
</protein>
<accession>A0A936ZV19</accession>
<dbReference type="EMBL" id="JAERQJ010000001">
    <property type="protein sequence ID" value="MBL0682701.1"/>
    <property type="molecule type" value="Genomic_DNA"/>
</dbReference>